<feature type="transmembrane region" description="Helical" evidence="7">
    <location>
        <begin position="176"/>
        <end position="202"/>
    </location>
</feature>
<dbReference type="InterPro" id="IPR020846">
    <property type="entry name" value="MFS_dom"/>
</dbReference>
<evidence type="ECO:0000313" key="10">
    <source>
        <dbReference type="EMBL" id="CAB5058176.1"/>
    </source>
</evidence>
<dbReference type="Pfam" id="PF05977">
    <property type="entry name" value="MFS_3"/>
    <property type="match status" value="1"/>
</dbReference>
<feature type="domain" description="Major facilitator superfamily (MFS) profile" evidence="8">
    <location>
        <begin position="1"/>
        <end position="411"/>
    </location>
</feature>
<dbReference type="AlphaFoldDB" id="A0A6J6UP51"/>
<comment type="subcellular location">
    <subcellularLocation>
        <location evidence="1">Cell membrane</location>
        <topology evidence="1">Multi-pass membrane protein</topology>
    </subcellularLocation>
</comment>
<name>A0A6J6UP51_9ZZZZ</name>
<keyword evidence="2" id="KW-0813">Transport</keyword>
<dbReference type="EMBL" id="CAFBQN010000049">
    <property type="protein sequence ID" value="CAB5058176.1"/>
    <property type="molecule type" value="Genomic_DNA"/>
</dbReference>
<evidence type="ECO:0000256" key="1">
    <source>
        <dbReference type="ARBA" id="ARBA00004651"/>
    </source>
</evidence>
<evidence type="ECO:0000256" key="6">
    <source>
        <dbReference type="ARBA" id="ARBA00023136"/>
    </source>
</evidence>
<evidence type="ECO:0000256" key="3">
    <source>
        <dbReference type="ARBA" id="ARBA00022475"/>
    </source>
</evidence>
<dbReference type="PROSITE" id="PS50850">
    <property type="entry name" value="MFS"/>
    <property type="match status" value="1"/>
</dbReference>
<dbReference type="Gene3D" id="1.20.1250.20">
    <property type="entry name" value="MFS general substrate transporter like domains"/>
    <property type="match status" value="1"/>
</dbReference>
<gene>
    <name evidence="9" type="ORF">UFOPK2837_01152</name>
    <name evidence="10" type="ORF">UFOPK4319_00741</name>
</gene>
<feature type="transmembrane region" description="Helical" evidence="7">
    <location>
        <begin position="299"/>
        <end position="317"/>
    </location>
</feature>
<evidence type="ECO:0000256" key="4">
    <source>
        <dbReference type="ARBA" id="ARBA00022692"/>
    </source>
</evidence>
<dbReference type="CDD" id="cd06173">
    <property type="entry name" value="MFS_MefA_like"/>
    <property type="match status" value="1"/>
</dbReference>
<feature type="transmembrane region" description="Helical" evidence="7">
    <location>
        <begin position="357"/>
        <end position="377"/>
    </location>
</feature>
<feature type="transmembrane region" description="Helical" evidence="7">
    <location>
        <begin position="234"/>
        <end position="254"/>
    </location>
</feature>
<proteinExistence type="predicted"/>
<feature type="transmembrane region" description="Helical" evidence="7">
    <location>
        <begin position="266"/>
        <end position="287"/>
    </location>
</feature>
<evidence type="ECO:0000256" key="5">
    <source>
        <dbReference type="ARBA" id="ARBA00022989"/>
    </source>
</evidence>
<evidence type="ECO:0000313" key="9">
    <source>
        <dbReference type="EMBL" id="CAB4760955.1"/>
    </source>
</evidence>
<keyword evidence="3" id="KW-1003">Cell membrane</keyword>
<dbReference type="GO" id="GO:0022857">
    <property type="term" value="F:transmembrane transporter activity"/>
    <property type="evidence" value="ECO:0007669"/>
    <property type="project" value="InterPro"/>
</dbReference>
<dbReference type="InterPro" id="IPR036259">
    <property type="entry name" value="MFS_trans_sf"/>
</dbReference>
<keyword evidence="5 7" id="KW-1133">Transmembrane helix</keyword>
<protein>
    <submittedName>
        <fullName evidence="9">Unannotated protein</fullName>
    </submittedName>
</protein>
<dbReference type="SUPFAM" id="SSF103473">
    <property type="entry name" value="MFS general substrate transporter"/>
    <property type="match status" value="1"/>
</dbReference>
<feature type="transmembrane region" description="Helical" evidence="7">
    <location>
        <begin position="59"/>
        <end position="80"/>
    </location>
</feature>
<dbReference type="PANTHER" id="PTHR23513">
    <property type="entry name" value="INTEGRAL MEMBRANE EFFLUX PROTEIN-RELATED"/>
    <property type="match status" value="1"/>
</dbReference>
<organism evidence="9">
    <name type="scientific">freshwater metagenome</name>
    <dbReference type="NCBI Taxonomy" id="449393"/>
    <lineage>
        <taxon>unclassified sequences</taxon>
        <taxon>metagenomes</taxon>
        <taxon>ecological metagenomes</taxon>
    </lineage>
</organism>
<evidence type="ECO:0000259" key="8">
    <source>
        <dbReference type="PROSITE" id="PS50850"/>
    </source>
</evidence>
<keyword evidence="4 7" id="KW-0812">Transmembrane</keyword>
<feature type="transmembrane region" description="Helical" evidence="7">
    <location>
        <begin position="92"/>
        <end position="112"/>
    </location>
</feature>
<accession>A0A6J6UP51</accession>
<reference evidence="9" key="1">
    <citation type="submission" date="2020-05" db="EMBL/GenBank/DDBJ databases">
        <authorList>
            <person name="Chiriac C."/>
            <person name="Salcher M."/>
            <person name="Ghai R."/>
            <person name="Kavagutti S V."/>
        </authorList>
    </citation>
    <scope>NUCLEOTIDE SEQUENCE</scope>
</reference>
<sequence>MLTYEKSNAISIKVDGNWRSFRHRNYRILFPANTISNIGGWAQRIAQDWLILELTHNNGTYLGLVTAVQFAPVLLFSLHGGALADRLDKRKVLIATNIVGGAASIALGLLVVSHTVQLWHVFVLAAVLGISTAIDAPVRQAFTSELVGHEDLPNAVSLNSANFNGGRLIGPAVSGLLIAAFGTGPSFLINGASYFFVIFALMKLNKEAFFHKDQPKSLGNIREGIAYAKARPDIYVVMIMVFALATFGLNFQIFNALMATQEFGLGPANFGLMGTFIAVGSLTGAIASARLERFRTTRFVILGGMAFSASIMMLSVLPNYTTYILWLPICGLTALTTLVSANSIVQMTTDPAIRGRVMGLYLLIFMGGTPFGSPLIGVTTELIGIRLTIVVCGGISLAVSIFAWIKYRNRVQVPADISVDAVLKSGNRNHND</sequence>
<feature type="transmembrane region" description="Helical" evidence="7">
    <location>
        <begin position="383"/>
        <end position="405"/>
    </location>
</feature>
<evidence type="ECO:0000256" key="7">
    <source>
        <dbReference type="SAM" id="Phobius"/>
    </source>
</evidence>
<dbReference type="InterPro" id="IPR010290">
    <property type="entry name" value="TM_effector"/>
</dbReference>
<dbReference type="EMBL" id="CAEZZF010000144">
    <property type="protein sequence ID" value="CAB4760955.1"/>
    <property type="molecule type" value="Genomic_DNA"/>
</dbReference>
<evidence type="ECO:0000256" key="2">
    <source>
        <dbReference type="ARBA" id="ARBA00022448"/>
    </source>
</evidence>
<dbReference type="GO" id="GO:0005886">
    <property type="term" value="C:plasma membrane"/>
    <property type="evidence" value="ECO:0007669"/>
    <property type="project" value="UniProtKB-SubCell"/>
</dbReference>
<dbReference type="PANTHER" id="PTHR23513:SF11">
    <property type="entry name" value="STAPHYLOFERRIN A TRANSPORTER"/>
    <property type="match status" value="1"/>
</dbReference>
<keyword evidence="6 7" id="KW-0472">Membrane</keyword>
<feature type="transmembrane region" description="Helical" evidence="7">
    <location>
        <begin position="323"/>
        <end position="345"/>
    </location>
</feature>